<dbReference type="InterPro" id="IPR036291">
    <property type="entry name" value="NAD(P)-bd_dom_sf"/>
</dbReference>
<name>A0A967EZB2_9PROT</name>
<dbReference type="RefSeq" id="WP_167226516.1">
    <property type="nucleotide sequence ID" value="NZ_JAAQPH010000012.1"/>
</dbReference>
<comment type="caution">
    <text evidence="1">The sequence shown here is derived from an EMBL/GenBank/DDBJ whole genome shotgun (WGS) entry which is preliminary data.</text>
</comment>
<dbReference type="EC" id="4.3.1.12" evidence="1"/>
<proteinExistence type="predicted"/>
<dbReference type="PANTHER" id="PTHR13812">
    <property type="entry name" value="KETIMINE REDUCTASE MU-CRYSTALLIN"/>
    <property type="match status" value="1"/>
</dbReference>
<organism evidence="1 2">
    <name type="scientific">Pelagibius litoralis</name>
    <dbReference type="NCBI Taxonomy" id="374515"/>
    <lineage>
        <taxon>Bacteria</taxon>
        <taxon>Pseudomonadati</taxon>
        <taxon>Pseudomonadota</taxon>
        <taxon>Alphaproteobacteria</taxon>
        <taxon>Rhodospirillales</taxon>
        <taxon>Rhodovibrionaceae</taxon>
        <taxon>Pelagibius</taxon>
    </lineage>
</organism>
<dbReference type="Proteomes" id="UP000761264">
    <property type="component" value="Unassembled WGS sequence"/>
</dbReference>
<dbReference type="Pfam" id="PF02423">
    <property type="entry name" value="OCD_Mu_crystall"/>
    <property type="match status" value="1"/>
</dbReference>
<dbReference type="EMBL" id="JAAQPH010000012">
    <property type="protein sequence ID" value="NIA70180.1"/>
    <property type="molecule type" value="Genomic_DNA"/>
</dbReference>
<dbReference type="SUPFAM" id="SSF51735">
    <property type="entry name" value="NAD(P)-binding Rossmann-fold domains"/>
    <property type="match status" value="1"/>
</dbReference>
<gene>
    <name evidence="1" type="ORF">HBA54_16355</name>
</gene>
<evidence type="ECO:0000313" key="1">
    <source>
        <dbReference type="EMBL" id="NIA70180.1"/>
    </source>
</evidence>
<sequence>MISLSRPQIEALIDHERAAELIEEAYRAVSLGKVNLPPVGHIVFPEHDGDCHIKYGHVEGDPVFVIKVATGFENNAALGLPTGNGLSLVLSAKTGAVRAVLHDEMCMTDIRTAIGGAIATRLLIREESRRIVIVGTGVQARRQVEAHLKLMAGRDLEFLVWGRSAEKTTEAVVELSEAFPSVQAAADLEQACRQADVIVTTTAARRPIVQRDWVQPGTHITAVGADAPGKQELETDLVASADGLFVDLRPQCLDHGEVSTAARAELIGPDSLAELGEVLAGEKPGRAKDEDITIADLTGLAVQDIAMARIVLSAFEAHES</sequence>
<dbReference type="PIRSF" id="PIRSF001439">
    <property type="entry name" value="CryM"/>
    <property type="match status" value="1"/>
</dbReference>
<dbReference type="InterPro" id="IPR023401">
    <property type="entry name" value="ODC_N"/>
</dbReference>
<keyword evidence="2" id="KW-1185">Reference proteome</keyword>
<reference evidence="1" key="1">
    <citation type="submission" date="2020-03" db="EMBL/GenBank/DDBJ databases">
        <title>Genome of Pelagibius litoralis DSM 21314T.</title>
        <authorList>
            <person name="Wang G."/>
        </authorList>
    </citation>
    <scope>NUCLEOTIDE SEQUENCE</scope>
    <source>
        <strain evidence="1">DSM 21314</strain>
    </source>
</reference>
<dbReference type="PANTHER" id="PTHR13812:SF19">
    <property type="entry name" value="KETIMINE REDUCTASE MU-CRYSTALLIN"/>
    <property type="match status" value="1"/>
</dbReference>
<dbReference type="GO" id="GO:0005737">
    <property type="term" value="C:cytoplasm"/>
    <property type="evidence" value="ECO:0007669"/>
    <property type="project" value="TreeGrafter"/>
</dbReference>
<dbReference type="Gene3D" id="3.30.1780.10">
    <property type="entry name" value="ornithine cyclodeaminase, domain 1"/>
    <property type="match status" value="1"/>
</dbReference>
<evidence type="ECO:0000313" key="2">
    <source>
        <dbReference type="Proteomes" id="UP000761264"/>
    </source>
</evidence>
<accession>A0A967EZB2</accession>
<dbReference type="AlphaFoldDB" id="A0A967EZB2"/>
<dbReference type="InterPro" id="IPR003462">
    <property type="entry name" value="ODC_Mu_crystall"/>
</dbReference>
<keyword evidence="1" id="KW-0456">Lyase</keyword>
<dbReference type="Gene3D" id="3.40.50.720">
    <property type="entry name" value="NAD(P)-binding Rossmann-like Domain"/>
    <property type="match status" value="1"/>
</dbReference>
<dbReference type="GO" id="GO:0008473">
    <property type="term" value="F:ornithine cyclodeaminase activity"/>
    <property type="evidence" value="ECO:0007669"/>
    <property type="project" value="UniProtKB-EC"/>
</dbReference>
<protein>
    <submittedName>
        <fullName evidence="1">Ornithine cyclodeaminase family protein</fullName>
        <ecNumber evidence="1">4.3.1.12</ecNumber>
    </submittedName>
</protein>